<comment type="catalytic activity">
    <reaction evidence="12">
        <text>L-seryl-[protein] + ATP = O-phospho-L-seryl-[protein] + ADP + H(+)</text>
        <dbReference type="Rhea" id="RHEA:17989"/>
        <dbReference type="Rhea" id="RHEA-COMP:9863"/>
        <dbReference type="Rhea" id="RHEA-COMP:11604"/>
        <dbReference type="ChEBI" id="CHEBI:15378"/>
        <dbReference type="ChEBI" id="CHEBI:29999"/>
        <dbReference type="ChEBI" id="CHEBI:30616"/>
        <dbReference type="ChEBI" id="CHEBI:83421"/>
        <dbReference type="ChEBI" id="CHEBI:456216"/>
        <dbReference type="EC" id="2.7.11.1"/>
    </reaction>
</comment>
<feature type="domain" description="Protein kinase" evidence="14">
    <location>
        <begin position="703"/>
        <end position="935"/>
    </location>
</feature>
<dbReference type="EnsemblPlants" id="evm.model.03.2082">
    <property type="protein sequence ID" value="cds.evm.model.03.2082"/>
    <property type="gene ID" value="evm.TU.03.2082"/>
</dbReference>
<reference evidence="17" key="2">
    <citation type="submission" date="2021-03" db="UniProtKB">
        <authorList>
            <consortium name="EnsemblPlants"/>
        </authorList>
    </citation>
    <scope>IDENTIFICATION</scope>
</reference>
<sequence length="1059" mass="117717">MEELPPGFRFHPTDEELISYYLASKVSDSSFTCKPVAVVDLNKSEPWDLPEKASMGEKEWYFFSLKDRKYPTGLRTNRATEAGYWKTTGKDKEILRSGSGVLVGMKKTLVFYKGRAPRGEKSNWVMHEYRLQNNHPFNHSKESFFGFRGDKVSSLGASNLSKPISGGEDGSSGKKKGLLDIASKSWADNVSNNSDSMSTESRDQSPNVLPQSRLQNGESSSEAGKFDSSSGPSGGLRSSDVCTPEMTTFDCDNPKESESPRFQAILRVTSAPRKRFPADIKSFSHELNSKEILVVIRGKFDKAKERSKLDLAIFAADLVGILEKNADTHPEWQETIEDLLILARRCAMTTPGEFWLQCESIVQDLDDRRQELSPGMLKQLHTPSPPALPRDAKVLLLQVHQKQLQLENHTAKSSMGWSGREIALDRMTSWKKFPSPSAKTVKEAAAVLKERLMLSVLGVLGDQQPVSDDNSIICRICEEEVPTSNVEDHSRICAVADRCDQKGLSVDERLLRLSDTLEKLMESFAQKDNQLAVGSPDVLKGSEDMLDCFPEADNSVFMDDLKGLPSMSCKTRFGPKSDQGMTTSSAGSLTPRSPLLTPRTSQIDLLLAGKGAYSEQEDLPRKFDALTVETFGTRIEKLIRLSFAAFHLKFEKYLQLCELVEDEKVDLTSSVIDEDAPLDDDVVRSLRTSPVHSSRDRTSIDDFEIIKPISRGAFGRVFLAKKRTTGDLFAIKVRFFYSFTCRENLYLVMEYLNGGDLYSLLRNLGCLEEDVARVYIAEVVLALEYLHSLRVVHRDLKPDNLLIAHDGHIKLASFGLSKVGLINSTDDLSGPARSAVGTPDYLAPEILLGTGHGTTADWWSVGVILFELIVGIPPFNAEHPQTIFDNILNRKIPWPRVPDEMSPEAADLIDRLLTEDPNQRLGAAGASEVKQHVFFKDINWDTLARQKAAFVPSSESALDTSYFTSRYSWNTSDDHGYPPSELEDSSDDDSLSGSNSGMSLGNDEVQEDECATLAEFDLGSNINYSFSNFSFKNLSQLASINYDLLSKGYKDDPPNNSNA</sequence>
<dbReference type="PROSITE" id="PS00108">
    <property type="entry name" value="PROTEIN_KINASE_ST"/>
    <property type="match status" value="1"/>
</dbReference>
<accession>A0A803P7W2</accession>
<dbReference type="SUPFAM" id="SSF101941">
    <property type="entry name" value="NAC domain"/>
    <property type="match status" value="1"/>
</dbReference>
<dbReference type="GO" id="GO:0035556">
    <property type="term" value="P:intracellular signal transduction"/>
    <property type="evidence" value="ECO:0007669"/>
    <property type="project" value="TreeGrafter"/>
</dbReference>
<dbReference type="PROSITE" id="PS51285">
    <property type="entry name" value="AGC_KINASE_CTER"/>
    <property type="match status" value="1"/>
</dbReference>
<dbReference type="SMART" id="SM00220">
    <property type="entry name" value="S_TKc"/>
    <property type="match status" value="1"/>
</dbReference>
<dbReference type="Gramene" id="evm.model.03.2082">
    <property type="protein sequence ID" value="cds.evm.model.03.2082"/>
    <property type="gene ID" value="evm.TU.03.2082"/>
</dbReference>
<dbReference type="PANTHER" id="PTHR24356">
    <property type="entry name" value="SERINE/THREONINE-PROTEIN KINASE"/>
    <property type="match status" value="1"/>
</dbReference>
<evidence type="ECO:0000259" key="15">
    <source>
        <dbReference type="PROSITE" id="PS51005"/>
    </source>
</evidence>
<evidence type="ECO:0000313" key="17">
    <source>
        <dbReference type="EnsemblPlants" id="cds.evm.model.03.2082"/>
    </source>
</evidence>
<keyword evidence="3" id="KW-0808">Transferase</keyword>
<evidence type="ECO:0000259" key="14">
    <source>
        <dbReference type="PROSITE" id="PS50011"/>
    </source>
</evidence>
<keyword evidence="5" id="KW-0418">Kinase</keyword>
<dbReference type="Pfam" id="PF26031">
    <property type="entry name" value="IREH1"/>
    <property type="match status" value="1"/>
</dbReference>
<feature type="compositionally biased region" description="Acidic residues" evidence="13">
    <location>
        <begin position="981"/>
        <end position="990"/>
    </location>
</feature>
<keyword evidence="2" id="KW-0723">Serine/threonine-protein kinase</keyword>
<dbReference type="Gene3D" id="1.10.510.10">
    <property type="entry name" value="Transferase(Phosphotransferase) domain 1"/>
    <property type="match status" value="1"/>
</dbReference>
<dbReference type="SUPFAM" id="SSF56112">
    <property type="entry name" value="Protein kinase-like (PK-like)"/>
    <property type="match status" value="1"/>
</dbReference>
<protein>
    <recommendedName>
        <fullName evidence="1">non-specific serine/threonine protein kinase</fullName>
        <ecNumber evidence="1">2.7.11.1</ecNumber>
    </recommendedName>
</protein>
<evidence type="ECO:0000256" key="7">
    <source>
        <dbReference type="ARBA" id="ARBA00023015"/>
    </source>
</evidence>
<dbReference type="EC" id="2.7.11.1" evidence="1"/>
<evidence type="ECO:0000313" key="18">
    <source>
        <dbReference type="Proteomes" id="UP000596661"/>
    </source>
</evidence>
<evidence type="ECO:0000259" key="16">
    <source>
        <dbReference type="PROSITE" id="PS51285"/>
    </source>
</evidence>
<comment type="catalytic activity">
    <reaction evidence="11">
        <text>L-threonyl-[protein] + ATP = O-phospho-L-threonyl-[protein] + ADP + H(+)</text>
        <dbReference type="Rhea" id="RHEA:46608"/>
        <dbReference type="Rhea" id="RHEA-COMP:11060"/>
        <dbReference type="Rhea" id="RHEA-COMP:11605"/>
        <dbReference type="ChEBI" id="CHEBI:15378"/>
        <dbReference type="ChEBI" id="CHEBI:30013"/>
        <dbReference type="ChEBI" id="CHEBI:30616"/>
        <dbReference type="ChEBI" id="CHEBI:61977"/>
        <dbReference type="ChEBI" id="CHEBI:456216"/>
        <dbReference type="EC" id="2.7.11.1"/>
    </reaction>
</comment>
<keyword evidence="9" id="KW-0804">Transcription</keyword>
<keyword evidence="8" id="KW-0238">DNA-binding</keyword>
<dbReference type="PANTHER" id="PTHR24356:SF1">
    <property type="entry name" value="SERINE_THREONINE-PROTEIN KINASE GREATWALL"/>
    <property type="match status" value="1"/>
</dbReference>
<dbReference type="InterPro" id="IPR011009">
    <property type="entry name" value="Kinase-like_dom_sf"/>
</dbReference>
<feature type="domain" description="NAC" evidence="15">
    <location>
        <begin position="4"/>
        <end position="152"/>
    </location>
</feature>
<dbReference type="Pfam" id="PF02365">
    <property type="entry name" value="NAM"/>
    <property type="match status" value="1"/>
</dbReference>
<evidence type="ECO:0000256" key="13">
    <source>
        <dbReference type="SAM" id="MobiDB-lite"/>
    </source>
</evidence>
<dbReference type="PROSITE" id="PS50011">
    <property type="entry name" value="PROTEIN_KINASE_DOM"/>
    <property type="match status" value="1"/>
</dbReference>
<dbReference type="GO" id="GO:0004674">
    <property type="term" value="F:protein serine/threonine kinase activity"/>
    <property type="evidence" value="ECO:0007669"/>
    <property type="project" value="UniProtKB-KW"/>
</dbReference>
<dbReference type="InterPro" id="IPR000961">
    <property type="entry name" value="AGC-kinase_C"/>
</dbReference>
<evidence type="ECO:0000256" key="4">
    <source>
        <dbReference type="ARBA" id="ARBA00022741"/>
    </source>
</evidence>
<dbReference type="InterPro" id="IPR008271">
    <property type="entry name" value="Ser/Thr_kinase_AS"/>
</dbReference>
<dbReference type="FunFam" id="1.10.510.10:FF:000196">
    <property type="entry name" value="Probable serine/threonine protein kinase IREH1"/>
    <property type="match status" value="1"/>
</dbReference>
<evidence type="ECO:0000256" key="6">
    <source>
        <dbReference type="ARBA" id="ARBA00022840"/>
    </source>
</evidence>
<dbReference type="GO" id="GO:0005524">
    <property type="term" value="F:ATP binding"/>
    <property type="evidence" value="ECO:0007669"/>
    <property type="project" value="UniProtKB-KW"/>
</dbReference>
<dbReference type="CDD" id="cd05579">
    <property type="entry name" value="STKc_MAST_like"/>
    <property type="match status" value="1"/>
</dbReference>
<evidence type="ECO:0000256" key="9">
    <source>
        <dbReference type="ARBA" id="ARBA00023163"/>
    </source>
</evidence>
<dbReference type="Gene3D" id="2.170.150.80">
    <property type="entry name" value="NAC domain"/>
    <property type="match status" value="1"/>
</dbReference>
<dbReference type="Gene3D" id="3.30.200.20">
    <property type="entry name" value="Phosphorylase Kinase, domain 1"/>
    <property type="match status" value="2"/>
</dbReference>
<dbReference type="InterPro" id="IPR050236">
    <property type="entry name" value="Ser_Thr_kinase_AGC"/>
</dbReference>
<dbReference type="InterPro" id="IPR058783">
    <property type="entry name" value="IREH1/IRE-like_N"/>
</dbReference>
<evidence type="ECO:0000256" key="11">
    <source>
        <dbReference type="ARBA" id="ARBA00047899"/>
    </source>
</evidence>
<evidence type="ECO:0000256" key="12">
    <source>
        <dbReference type="ARBA" id="ARBA00048679"/>
    </source>
</evidence>
<dbReference type="EMBL" id="UZAU01000356">
    <property type="status" value="NOT_ANNOTATED_CDS"/>
    <property type="molecule type" value="Genomic_DNA"/>
</dbReference>
<dbReference type="InterPro" id="IPR003441">
    <property type="entry name" value="NAC-dom"/>
</dbReference>
<keyword evidence="10" id="KW-0539">Nucleus</keyword>
<dbReference type="InterPro" id="IPR036093">
    <property type="entry name" value="NAC_dom_sf"/>
</dbReference>
<feature type="region of interest" description="Disordered" evidence="13">
    <location>
        <begin position="573"/>
        <end position="596"/>
    </location>
</feature>
<keyword evidence="6" id="KW-0067">ATP-binding</keyword>
<dbReference type="AlphaFoldDB" id="A0A803P7W2"/>
<reference evidence="17" key="1">
    <citation type="submission" date="2018-11" db="EMBL/GenBank/DDBJ databases">
        <authorList>
            <person name="Grassa J C."/>
        </authorList>
    </citation>
    <scope>NUCLEOTIDE SEQUENCE [LARGE SCALE GENOMIC DNA]</scope>
</reference>
<organism evidence="17 18">
    <name type="scientific">Cannabis sativa</name>
    <name type="common">Hemp</name>
    <name type="synonym">Marijuana</name>
    <dbReference type="NCBI Taxonomy" id="3483"/>
    <lineage>
        <taxon>Eukaryota</taxon>
        <taxon>Viridiplantae</taxon>
        <taxon>Streptophyta</taxon>
        <taxon>Embryophyta</taxon>
        <taxon>Tracheophyta</taxon>
        <taxon>Spermatophyta</taxon>
        <taxon>Magnoliopsida</taxon>
        <taxon>eudicotyledons</taxon>
        <taxon>Gunneridae</taxon>
        <taxon>Pentapetalae</taxon>
        <taxon>rosids</taxon>
        <taxon>fabids</taxon>
        <taxon>Rosales</taxon>
        <taxon>Cannabaceae</taxon>
        <taxon>Cannabis</taxon>
    </lineage>
</organism>
<proteinExistence type="predicted"/>
<dbReference type="GO" id="GO:0000976">
    <property type="term" value="F:transcription cis-regulatory region binding"/>
    <property type="evidence" value="ECO:0007669"/>
    <property type="project" value="UniProtKB-ARBA"/>
</dbReference>
<feature type="region of interest" description="Disordered" evidence="13">
    <location>
        <begin position="189"/>
        <end position="256"/>
    </location>
</feature>
<feature type="compositionally biased region" description="Low complexity" evidence="13">
    <location>
        <begin position="991"/>
        <end position="1003"/>
    </location>
</feature>
<evidence type="ECO:0000256" key="8">
    <source>
        <dbReference type="ARBA" id="ARBA00023125"/>
    </source>
</evidence>
<dbReference type="Proteomes" id="UP000596661">
    <property type="component" value="Chromosome 3"/>
</dbReference>
<evidence type="ECO:0000256" key="5">
    <source>
        <dbReference type="ARBA" id="ARBA00022777"/>
    </source>
</evidence>
<evidence type="ECO:0000256" key="1">
    <source>
        <dbReference type="ARBA" id="ARBA00012513"/>
    </source>
</evidence>
<dbReference type="OMA" id="KDDQPSN"/>
<evidence type="ECO:0000256" key="3">
    <source>
        <dbReference type="ARBA" id="ARBA00022679"/>
    </source>
</evidence>
<feature type="compositionally biased region" description="Polar residues" evidence="13">
    <location>
        <begin position="579"/>
        <end position="591"/>
    </location>
</feature>
<dbReference type="Pfam" id="PF00069">
    <property type="entry name" value="Pkinase"/>
    <property type="match status" value="1"/>
</dbReference>
<name>A0A803P7W2_CANSA</name>
<feature type="region of interest" description="Disordered" evidence="13">
    <location>
        <begin position="974"/>
        <end position="1003"/>
    </location>
</feature>
<dbReference type="GO" id="GO:0006355">
    <property type="term" value="P:regulation of DNA-templated transcription"/>
    <property type="evidence" value="ECO:0007669"/>
    <property type="project" value="InterPro"/>
</dbReference>
<dbReference type="FunFam" id="2.170.150.80:FF:000006">
    <property type="entry name" value="NAC domain-containing protein 100-like"/>
    <property type="match status" value="1"/>
</dbReference>
<keyword evidence="18" id="KW-1185">Reference proteome</keyword>
<feature type="compositionally biased region" description="Low complexity" evidence="13">
    <location>
        <begin position="228"/>
        <end position="239"/>
    </location>
</feature>
<dbReference type="InterPro" id="IPR000719">
    <property type="entry name" value="Prot_kinase_dom"/>
</dbReference>
<evidence type="ECO:0000256" key="2">
    <source>
        <dbReference type="ARBA" id="ARBA00022527"/>
    </source>
</evidence>
<evidence type="ECO:0000256" key="10">
    <source>
        <dbReference type="ARBA" id="ARBA00023242"/>
    </source>
</evidence>
<keyword evidence="7" id="KW-0805">Transcription regulation</keyword>
<feature type="domain" description="AGC-kinase C-terminal" evidence="16">
    <location>
        <begin position="936"/>
        <end position="1041"/>
    </location>
</feature>
<feature type="compositionally biased region" description="Polar residues" evidence="13">
    <location>
        <begin position="189"/>
        <end position="222"/>
    </location>
</feature>
<dbReference type="PROSITE" id="PS51005">
    <property type="entry name" value="NAC"/>
    <property type="match status" value="1"/>
</dbReference>
<keyword evidence="4" id="KW-0547">Nucleotide-binding</keyword>